<name>H6RIK4_9BACT</name>
<protein>
    <submittedName>
        <fullName evidence="1">Uncharacterized protein</fullName>
    </submittedName>
</protein>
<reference evidence="1" key="2">
    <citation type="submission" date="2012-02" db="EMBL/GenBank/DDBJ databases">
        <authorList>
            <person name="Genoscope - CEA"/>
        </authorList>
    </citation>
    <scope>NUCLEOTIDE SEQUENCE</scope>
</reference>
<gene>
    <name evidence="1" type="ORF">S3_BF_A10_0012</name>
</gene>
<dbReference type="Pfam" id="PF13578">
    <property type="entry name" value="Methyltransf_24"/>
    <property type="match status" value="1"/>
</dbReference>
<dbReference type="Gene3D" id="3.40.50.150">
    <property type="entry name" value="Vaccinia Virus protein VP39"/>
    <property type="match status" value="1"/>
</dbReference>
<reference evidence="1" key="1">
    <citation type="journal article" date="2012" name="Environ. Microbiol.">
        <title>Genomic content of uncultured Bacteroidetes from contrasting oceanic provinces in the North Atlantic Ocean.</title>
        <authorList>
            <person name="Gomez-Pereira P.R."/>
            <person name="Schuler M."/>
            <person name="Fuchs B.M."/>
            <person name="Bennke C."/>
            <person name="Teeling H."/>
            <person name="Waldmann J."/>
            <person name="Richter M."/>
            <person name="Barbe V."/>
            <person name="Bataille E."/>
            <person name="Glockner F.O."/>
            <person name="Amann R."/>
        </authorList>
    </citation>
    <scope>NUCLEOTIDE SEQUENCE</scope>
</reference>
<dbReference type="AlphaFoldDB" id="H6RIK4"/>
<dbReference type="EMBL" id="FO117621">
    <property type="protein sequence ID" value="CCG00945.1"/>
    <property type="molecule type" value="Genomic_DNA"/>
</dbReference>
<evidence type="ECO:0000313" key="1">
    <source>
        <dbReference type="EMBL" id="CCG00945.1"/>
    </source>
</evidence>
<sequence>MLNQKLKQAYFAKQGDSNPELNSEIKALSGFSGTKFLKSLQSLAKLFVNENTCYLEVGVFQGLTLMSVASEIQSFEAIGIDNFAFFDKEKRNQKIIEERRAKFGLDNVKLVNKDYEDALLDFKNVTDKKIGLYLVDGPHDYRSQMMCLLYAMPYLADEAVIVVDDCNYKHVRQANRDFLITHPEYKLVFESYTSAHPNNQAPDVRKESRDGWWNGINIIAKDKDNVLKSMFPPVEKDKSLFVNDHTMHCIKYPEHVTKFIPYINKLSAIMTGKWKPQNKFLGSFDKLNTHSDGMEERLNAAVK</sequence>
<organism evidence="1">
    <name type="scientific">uncultured Flavobacteriia bacterium</name>
    <dbReference type="NCBI Taxonomy" id="212695"/>
    <lineage>
        <taxon>Bacteria</taxon>
        <taxon>Pseudomonadati</taxon>
        <taxon>Bacteroidota</taxon>
        <taxon>Flavobacteriia</taxon>
        <taxon>environmental samples</taxon>
    </lineage>
</organism>
<dbReference type="SUPFAM" id="SSF53335">
    <property type="entry name" value="S-adenosyl-L-methionine-dependent methyltransferases"/>
    <property type="match status" value="1"/>
</dbReference>
<dbReference type="InterPro" id="IPR029063">
    <property type="entry name" value="SAM-dependent_MTases_sf"/>
</dbReference>
<proteinExistence type="predicted"/>
<accession>H6RIK4</accession>